<dbReference type="InterPro" id="IPR003594">
    <property type="entry name" value="HATPase_dom"/>
</dbReference>
<feature type="domain" description="Phytochrome chromophore attachment site" evidence="11">
    <location>
        <begin position="657"/>
        <end position="808"/>
    </location>
</feature>
<feature type="domain" description="Histidine kinase" evidence="12">
    <location>
        <begin position="863"/>
        <end position="1104"/>
    </location>
</feature>
<dbReference type="InterPro" id="IPR003661">
    <property type="entry name" value="HisK_dim/P_dom"/>
</dbReference>
<feature type="domain" description="Phytochrome chromophore attachment site" evidence="11">
    <location>
        <begin position="468"/>
        <end position="607"/>
    </location>
</feature>
<evidence type="ECO:0000259" key="11">
    <source>
        <dbReference type="PROSITE" id="PS50046"/>
    </source>
</evidence>
<dbReference type="InterPro" id="IPR003018">
    <property type="entry name" value="GAF"/>
</dbReference>
<keyword evidence="7" id="KW-0902">Two-component regulatory system</keyword>
<dbReference type="SMART" id="SM00086">
    <property type="entry name" value="PAC"/>
    <property type="match status" value="2"/>
</dbReference>
<evidence type="ECO:0000256" key="7">
    <source>
        <dbReference type="ARBA" id="ARBA00023012"/>
    </source>
</evidence>
<dbReference type="eggNOG" id="COG2202">
    <property type="taxonomic scope" value="Bacteria"/>
</dbReference>
<evidence type="ECO:0000256" key="10">
    <source>
        <dbReference type="PROSITE-ProRule" id="PRU00703"/>
    </source>
</evidence>
<feature type="modified residue" description="4-aspartylphosphate" evidence="9">
    <location>
        <position position="1184"/>
    </location>
</feature>
<evidence type="ECO:0000259" key="12">
    <source>
        <dbReference type="PROSITE" id="PS50109"/>
    </source>
</evidence>
<dbReference type="GO" id="GO:0000155">
    <property type="term" value="F:phosphorelay sensor kinase activity"/>
    <property type="evidence" value="ECO:0007669"/>
    <property type="project" value="InterPro"/>
</dbReference>
<dbReference type="InterPro" id="IPR046342">
    <property type="entry name" value="CBS_dom_sf"/>
</dbReference>
<comment type="catalytic activity">
    <reaction evidence="1">
        <text>ATP + protein L-histidine = ADP + protein N-phospho-L-histidine.</text>
        <dbReference type="EC" id="2.7.13.3"/>
    </reaction>
</comment>
<dbReference type="PRINTS" id="PR00344">
    <property type="entry name" value="BCTRLSENSOR"/>
</dbReference>
<dbReference type="InterPro" id="IPR004358">
    <property type="entry name" value="Sig_transdc_His_kin-like_C"/>
</dbReference>
<dbReference type="CDD" id="cd00130">
    <property type="entry name" value="PAS"/>
    <property type="match status" value="2"/>
</dbReference>
<dbReference type="Gene3D" id="3.40.50.2300">
    <property type="match status" value="1"/>
</dbReference>
<dbReference type="PROSITE" id="PS50112">
    <property type="entry name" value="PAS"/>
    <property type="match status" value="1"/>
</dbReference>
<dbReference type="InterPro" id="IPR001789">
    <property type="entry name" value="Sig_transdc_resp-reg_receiver"/>
</dbReference>
<dbReference type="OrthoDB" id="529800at2"/>
<dbReference type="Pfam" id="PF02518">
    <property type="entry name" value="HATPase_c"/>
    <property type="match status" value="1"/>
</dbReference>
<dbReference type="SUPFAM" id="SSF52172">
    <property type="entry name" value="CheY-like"/>
    <property type="match status" value="1"/>
</dbReference>
<dbReference type="PROSITE" id="PS50113">
    <property type="entry name" value="PAC"/>
    <property type="match status" value="2"/>
</dbReference>
<dbReference type="InterPro" id="IPR013656">
    <property type="entry name" value="PAS_4"/>
</dbReference>
<dbReference type="SMART" id="SM00387">
    <property type="entry name" value="HATPase_c"/>
    <property type="match status" value="1"/>
</dbReference>
<dbReference type="PANTHER" id="PTHR43047">
    <property type="entry name" value="TWO-COMPONENT HISTIDINE PROTEIN KINASE"/>
    <property type="match status" value="1"/>
</dbReference>
<dbReference type="Proteomes" id="UP000010366">
    <property type="component" value="Chromosome"/>
</dbReference>
<dbReference type="PANTHER" id="PTHR43047:SF63">
    <property type="entry name" value="HISTIDINE KINASE"/>
    <property type="match status" value="1"/>
</dbReference>
<dbReference type="SMART" id="SM00116">
    <property type="entry name" value="CBS"/>
    <property type="match status" value="2"/>
</dbReference>
<dbReference type="SUPFAM" id="SSF54631">
    <property type="entry name" value="CBS-domain pair"/>
    <property type="match status" value="1"/>
</dbReference>
<dbReference type="SUPFAM" id="SSF47384">
    <property type="entry name" value="Homodimeric domain of signal transducing histidine kinase"/>
    <property type="match status" value="1"/>
</dbReference>
<dbReference type="Gene3D" id="2.10.70.100">
    <property type="match status" value="1"/>
</dbReference>
<dbReference type="InterPro" id="IPR029016">
    <property type="entry name" value="GAF-like_dom_sf"/>
</dbReference>
<evidence type="ECO:0000256" key="4">
    <source>
        <dbReference type="ARBA" id="ARBA00022553"/>
    </source>
</evidence>
<name>K9UKG0_CHAP6</name>
<dbReference type="InterPro" id="IPR005467">
    <property type="entry name" value="His_kinase_dom"/>
</dbReference>
<dbReference type="Gene3D" id="3.30.450.40">
    <property type="match status" value="2"/>
</dbReference>
<dbReference type="GO" id="GO:0009927">
    <property type="term" value="F:histidine phosphotransfer kinase activity"/>
    <property type="evidence" value="ECO:0007669"/>
    <property type="project" value="TreeGrafter"/>
</dbReference>
<dbReference type="Pfam" id="PF00571">
    <property type="entry name" value="CBS"/>
    <property type="match status" value="1"/>
</dbReference>
<dbReference type="PROSITE" id="PS50046">
    <property type="entry name" value="PHYTOCHROME_2"/>
    <property type="match status" value="2"/>
</dbReference>
<dbReference type="InterPro" id="IPR001610">
    <property type="entry name" value="PAC"/>
</dbReference>
<dbReference type="PATRIC" id="fig|1173020.3.peg.4973"/>
<feature type="domain" description="PAC" evidence="15">
    <location>
        <begin position="253"/>
        <end position="309"/>
    </location>
</feature>
<feature type="domain" description="PAC" evidence="15">
    <location>
        <begin position="389"/>
        <end position="441"/>
    </location>
</feature>
<evidence type="ECO:0000256" key="1">
    <source>
        <dbReference type="ARBA" id="ARBA00000085"/>
    </source>
</evidence>
<dbReference type="NCBIfam" id="TIGR00229">
    <property type="entry name" value="sensory_box"/>
    <property type="match status" value="1"/>
</dbReference>
<dbReference type="eggNOG" id="COG3437">
    <property type="taxonomic scope" value="Bacteria"/>
</dbReference>
<dbReference type="InterPro" id="IPR000644">
    <property type="entry name" value="CBS_dom"/>
</dbReference>
<dbReference type="PROSITE" id="PS50110">
    <property type="entry name" value="RESPONSE_REGULATORY"/>
    <property type="match status" value="1"/>
</dbReference>
<dbReference type="EMBL" id="CP003600">
    <property type="protein sequence ID" value="AFY95280.1"/>
    <property type="molecule type" value="Genomic_DNA"/>
</dbReference>
<evidence type="ECO:0000256" key="9">
    <source>
        <dbReference type="PROSITE-ProRule" id="PRU00169"/>
    </source>
</evidence>
<evidence type="ECO:0000256" key="3">
    <source>
        <dbReference type="ARBA" id="ARBA00012438"/>
    </source>
</evidence>
<dbReference type="Pfam" id="PF08448">
    <property type="entry name" value="PAS_4"/>
    <property type="match status" value="1"/>
</dbReference>
<dbReference type="Gene3D" id="3.30.565.10">
    <property type="entry name" value="Histidine kinase-like ATPase, C-terminal domain"/>
    <property type="match status" value="1"/>
</dbReference>
<dbReference type="Gene3D" id="1.10.287.130">
    <property type="match status" value="1"/>
</dbReference>
<evidence type="ECO:0000313" key="17">
    <source>
        <dbReference type="EMBL" id="AFY95280.1"/>
    </source>
</evidence>
<evidence type="ECO:0000256" key="6">
    <source>
        <dbReference type="ARBA" id="ARBA00022777"/>
    </source>
</evidence>
<dbReference type="eggNOG" id="COG4251">
    <property type="taxonomic scope" value="Bacteria"/>
</dbReference>
<dbReference type="Pfam" id="PF00072">
    <property type="entry name" value="Response_reg"/>
    <property type="match status" value="1"/>
</dbReference>
<dbReference type="SMART" id="SM00091">
    <property type="entry name" value="PAS"/>
    <property type="match status" value="2"/>
</dbReference>
<evidence type="ECO:0000256" key="8">
    <source>
        <dbReference type="ARBA" id="ARBA00074306"/>
    </source>
</evidence>
<dbReference type="Gene3D" id="3.30.450.20">
    <property type="entry name" value="PAS domain"/>
    <property type="match status" value="2"/>
</dbReference>
<dbReference type="SUPFAM" id="SSF55785">
    <property type="entry name" value="PYP-like sensor domain (PAS domain)"/>
    <property type="match status" value="2"/>
</dbReference>
<dbReference type="CDD" id="cd00082">
    <property type="entry name" value="HisKA"/>
    <property type="match status" value="1"/>
</dbReference>
<evidence type="ECO:0000259" key="13">
    <source>
        <dbReference type="PROSITE" id="PS50110"/>
    </source>
</evidence>
<evidence type="ECO:0000256" key="5">
    <source>
        <dbReference type="ARBA" id="ARBA00022679"/>
    </source>
</evidence>
<dbReference type="PROSITE" id="PS50109">
    <property type="entry name" value="HIS_KIN"/>
    <property type="match status" value="1"/>
</dbReference>
<sequence length="1254" mass="139718">MLDPVPFAQSETISVSILRHIVCQPLVVSPQTIAIEAIALMSDRLNELDSGDPAWIVIVENERPIGMFAATDVIRSLAQGRDLSKVTIRDLMRSPVVILRQSALTDLSVATQLFERHHIDYLPLVDDRDCLVGMIKRDRLYRHLATAAAATTPQEPALDNILATGIASLQPDLEPLLALKESQQFLQTVFEAFPLAVFWKDRDSRYLGCNQNFARAANLTPAEIIGKTDYELPWGEVEAEAYRADDRETIASGTAKLGIIETQTQVDGSSIWLETNKVPLRNLNGDTIGVLGTYQDITQRKHAETELKKLSERLSLSLKSGAVGCWEWDIIGDRFILDDRMYELYGQIGTNSDSEQSNTYATWLKIVHPEDRRAIREGLTQAVLKTADFNAEFRVIHPDGSTHHLKAYGLVQRDERDRACRMVGINFDISAAKHDEWLRQQTEQTTRQQAEREFLLREMMQRIRKSLELPIVFDTAVREIRAFLETDRVSIFRFDPQCHSDVGEFVAESVANGFMTIVGAKVRDPNFDEQLAHYYQQGRINAVEDIYTAGMLDTEVQMLANFQVRANLVVPLLNGSTLWGLLCVHHCRSQRTWQETEIDFLKHIGEQIGIAIQQATLYETVRSGLKIRWQAEETIARQLLQQQALGAIAQQTRNSLKVEEILTTATGQVQKLMLVDRVTIFRVFPDRHIRVVEEVVMPSYPSLLQRNWEDECISQAEFDFYLHGHPHIVNDVLQDAWSECLPEYVDTIGVKSKIVAPILLPVGGANTHSGLEPSDRLRLWGLLSIHACGCQRHWDAAEAQLLQQIADRLAIAIQQANLFEQLQAQLTDRQQAETQLRQTNYQLAISNQELARATRLKDEFLASMSHELRTPLNAILGMSEALQTSVFGSLNQQQLSSLVTIEKSGKHLLSLINDILDLSKIEANKFVLELTDVSIQSLCQNSLLFVKELAHKRQINLTTQLPEYLKQINIRVDDLRIRQVLINLLSNAVKFTPEGGSVTLDVRVLDKETGGLGAEGTGGLGTVTTPRQIALSIVDTGIGIAPENITKLFQSFVQIDSRLNRQYAGTGLGLALVKRIVELHGGTVTVESQVDRGSCFRVCLPVELSAAIAVPSSVSPIVDLAPDSQATLLTGPKASILIVEDNEANMETMTGYLQSRGYALLGAGTGQQAIEMAQIHTPDVILMDIQMPDIDGFEAIARLRQIPACRAIPIVALTALAMPADRQKCLDAGADRYVSKPVKLGQLVSTIEALLQGN</sequence>
<dbReference type="SMART" id="SM00065">
    <property type="entry name" value="GAF"/>
    <property type="match status" value="2"/>
</dbReference>
<organism evidence="17 18">
    <name type="scientific">Chamaesiphon minutus (strain ATCC 27169 / PCC 6605)</name>
    <dbReference type="NCBI Taxonomy" id="1173020"/>
    <lineage>
        <taxon>Bacteria</taxon>
        <taxon>Bacillati</taxon>
        <taxon>Cyanobacteriota</taxon>
        <taxon>Cyanophyceae</taxon>
        <taxon>Gomontiellales</taxon>
        <taxon>Chamaesiphonaceae</taxon>
        <taxon>Chamaesiphon</taxon>
    </lineage>
</organism>
<dbReference type="InterPro" id="IPR036890">
    <property type="entry name" value="HATPase_C_sf"/>
</dbReference>
<dbReference type="Pfam" id="PF00512">
    <property type="entry name" value="HisKA"/>
    <property type="match status" value="1"/>
</dbReference>
<dbReference type="EC" id="2.7.13.3" evidence="3"/>
<evidence type="ECO:0000259" key="14">
    <source>
        <dbReference type="PROSITE" id="PS50112"/>
    </source>
</evidence>
<keyword evidence="6" id="KW-0418">Kinase</keyword>
<feature type="domain" description="CBS" evidence="16">
    <location>
        <begin position="92"/>
        <end position="151"/>
    </location>
</feature>
<dbReference type="GO" id="GO:0005886">
    <property type="term" value="C:plasma membrane"/>
    <property type="evidence" value="ECO:0007669"/>
    <property type="project" value="TreeGrafter"/>
</dbReference>
<gene>
    <name evidence="17" type="ORF">Cha6605_4344</name>
</gene>
<dbReference type="SUPFAM" id="SSF55874">
    <property type="entry name" value="ATPase domain of HSP90 chaperone/DNA topoisomerase II/histidine kinase"/>
    <property type="match status" value="1"/>
</dbReference>
<dbReference type="InterPro" id="IPR036097">
    <property type="entry name" value="HisK_dim/P_sf"/>
</dbReference>
<evidence type="ECO:0000313" key="18">
    <source>
        <dbReference type="Proteomes" id="UP000010366"/>
    </source>
</evidence>
<dbReference type="SMART" id="SM00448">
    <property type="entry name" value="REC"/>
    <property type="match status" value="1"/>
</dbReference>
<evidence type="ECO:0000259" key="15">
    <source>
        <dbReference type="PROSITE" id="PS50113"/>
    </source>
</evidence>
<comment type="similarity">
    <text evidence="2">In the N-terminal section; belongs to the phytochrome family.</text>
</comment>
<dbReference type="InterPro" id="IPR011006">
    <property type="entry name" value="CheY-like_superfamily"/>
</dbReference>
<keyword evidence="18" id="KW-1185">Reference proteome</keyword>
<reference evidence="17 18" key="1">
    <citation type="submission" date="2012-05" db="EMBL/GenBank/DDBJ databases">
        <title>Finished chromosome of genome of Chamaesiphon sp. PCC 6605.</title>
        <authorList>
            <consortium name="US DOE Joint Genome Institute"/>
            <person name="Gugger M."/>
            <person name="Coursin T."/>
            <person name="Rippka R."/>
            <person name="Tandeau De Marsac N."/>
            <person name="Huntemann M."/>
            <person name="Wei C.-L."/>
            <person name="Han J."/>
            <person name="Detter J.C."/>
            <person name="Han C."/>
            <person name="Tapia R."/>
            <person name="Chen A."/>
            <person name="Kyrpides N."/>
            <person name="Mavromatis K."/>
            <person name="Markowitz V."/>
            <person name="Szeto E."/>
            <person name="Ivanova N."/>
            <person name="Pagani I."/>
            <person name="Pati A."/>
            <person name="Goodwin L."/>
            <person name="Nordberg H.P."/>
            <person name="Cantor M.N."/>
            <person name="Hua S.X."/>
            <person name="Woyke T."/>
            <person name="Kerfeld C.A."/>
        </authorList>
    </citation>
    <scope>NUCLEOTIDE SEQUENCE [LARGE SCALE GENOMIC DNA]</scope>
    <source>
        <strain evidence="18">ATCC 27169 / PCC 6605</strain>
    </source>
</reference>
<dbReference type="KEGG" id="cmp:Cha6605_4344"/>
<dbReference type="SUPFAM" id="SSF55781">
    <property type="entry name" value="GAF domain-like"/>
    <property type="match status" value="2"/>
</dbReference>
<dbReference type="InterPro" id="IPR016132">
    <property type="entry name" value="Phyto_chromo_attachment"/>
</dbReference>
<keyword evidence="4 9" id="KW-0597">Phosphoprotein</keyword>
<dbReference type="SMART" id="SM00388">
    <property type="entry name" value="HisKA"/>
    <property type="match status" value="1"/>
</dbReference>
<keyword evidence="10" id="KW-0129">CBS domain</keyword>
<dbReference type="FunFam" id="3.30.565.10:FF:000010">
    <property type="entry name" value="Sensor histidine kinase RcsC"/>
    <property type="match status" value="1"/>
</dbReference>
<dbReference type="AlphaFoldDB" id="K9UKG0"/>
<protein>
    <recommendedName>
        <fullName evidence="8">Circadian input-output histidine kinase CikA</fullName>
        <ecNumber evidence="3">2.7.13.3</ecNumber>
    </recommendedName>
</protein>
<keyword evidence="5" id="KW-0808">Transferase</keyword>
<evidence type="ECO:0000259" key="16">
    <source>
        <dbReference type="PROSITE" id="PS51371"/>
    </source>
</evidence>
<dbReference type="FunFam" id="1.10.287.130:FF:000145">
    <property type="entry name" value="Sensory transduction histidine kinase"/>
    <property type="match status" value="1"/>
</dbReference>
<dbReference type="InterPro" id="IPR035965">
    <property type="entry name" value="PAS-like_dom_sf"/>
</dbReference>
<dbReference type="Gene3D" id="3.10.580.10">
    <property type="entry name" value="CBS-domain"/>
    <property type="match status" value="1"/>
</dbReference>
<dbReference type="PROSITE" id="PS51371">
    <property type="entry name" value="CBS"/>
    <property type="match status" value="2"/>
</dbReference>
<dbReference type="Pfam" id="PF08447">
    <property type="entry name" value="PAS_3"/>
    <property type="match status" value="1"/>
</dbReference>
<evidence type="ECO:0000256" key="2">
    <source>
        <dbReference type="ARBA" id="ARBA00006402"/>
    </source>
</evidence>
<dbReference type="InterPro" id="IPR000700">
    <property type="entry name" value="PAS-assoc_C"/>
</dbReference>
<dbReference type="eggNOG" id="COG0517">
    <property type="taxonomic scope" value="Bacteria"/>
</dbReference>
<accession>K9UKG0</accession>
<dbReference type="CDD" id="cd16922">
    <property type="entry name" value="HATPase_EvgS-ArcB-TorS-like"/>
    <property type="match status" value="1"/>
</dbReference>
<dbReference type="Pfam" id="PF01590">
    <property type="entry name" value="GAF"/>
    <property type="match status" value="2"/>
</dbReference>
<dbReference type="HOGENOM" id="CLU_004049_0_0_3"/>
<feature type="domain" description="PAS" evidence="14">
    <location>
        <begin position="182"/>
        <end position="228"/>
    </location>
</feature>
<proteinExistence type="inferred from homology"/>
<dbReference type="InterPro" id="IPR013655">
    <property type="entry name" value="PAS_fold_3"/>
</dbReference>
<feature type="domain" description="Response regulatory" evidence="13">
    <location>
        <begin position="1135"/>
        <end position="1251"/>
    </location>
</feature>
<dbReference type="InterPro" id="IPR000014">
    <property type="entry name" value="PAS"/>
</dbReference>
<feature type="domain" description="CBS" evidence="16">
    <location>
        <begin position="18"/>
        <end position="83"/>
    </location>
</feature>
<dbReference type="STRING" id="1173020.Cha6605_4344"/>